<feature type="active site" description="Charge relay system" evidence="5 6">
    <location>
        <position position="233"/>
    </location>
</feature>
<dbReference type="PROSITE" id="PS00138">
    <property type="entry name" value="SUBTILASE_SER"/>
    <property type="match status" value="1"/>
</dbReference>
<evidence type="ECO:0000259" key="8">
    <source>
        <dbReference type="PROSITE" id="PS51766"/>
    </source>
</evidence>
<dbReference type="Gene3D" id="2.60.40.1120">
    <property type="entry name" value="Carboxypeptidase-like, regulatory domain"/>
    <property type="match status" value="1"/>
</dbReference>
<dbReference type="GO" id="GO:0004252">
    <property type="term" value="F:serine-type endopeptidase activity"/>
    <property type="evidence" value="ECO:0007669"/>
    <property type="project" value="UniProtKB-UniRule"/>
</dbReference>
<comment type="similarity">
    <text evidence="1 6 7">Belongs to the peptidase S8 family.</text>
</comment>
<dbReference type="PROSITE" id="PS51892">
    <property type="entry name" value="SUBTILASE"/>
    <property type="match status" value="1"/>
</dbReference>
<dbReference type="InterPro" id="IPR036852">
    <property type="entry name" value="Peptidase_S8/S53_dom_sf"/>
</dbReference>
<dbReference type="InterPro" id="IPR022398">
    <property type="entry name" value="Peptidase_S8_His-AS"/>
</dbReference>
<dbReference type="SUPFAM" id="SSF49464">
    <property type="entry name" value="Carboxypeptidase regulatory domain-like"/>
    <property type="match status" value="1"/>
</dbReference>
<dbReference type="InterPro" id="IPR016134">
    <property type="entry name" value="Dockerin_dom"/>
</dbReference>
<evidence type="ECO:0000256" key="6">
    <source>
        <dbReference type="PROSITE-ProRule" id="PRU01240"/>
    </source>
</evidence>
<dbReference type="PANTHER" id="PTHR43806:SF11">
    <property type="entry name" value="CEREVISIN-RELATED"/>
    <property type="match status" value="1"/>
</dbReference>
<keyword evidence="2 6" id="KW-0645">Protease</keyword>
<dbReference type="PROSITE" id="PS00137">
    <property type="entry name" value="SUBTILASE_HIS"/>
    <property type="match status" value="1"/>
</dbReference>
<dbReference type="PROSITE" id="PS00018">
    <property type="entry name" value="EF_HAND_1"/>
    <property type="match status" value="1"/>
</dbReference>
<dbReference type="GO" id="GO:0006508">
    <property type="term" value="P:proteolysis"/>
    <property type="evidence" value="ECO:0007669"/>
    <property type="project" value="UniProtKB-KW"/>
</dbReference>
<dbReference type="Pfam" id="PF13620">
    <property type="entry name" value="CarboxypepD_reg"/>
    <property type="match status" value="1"/>
</dbReference>
<evidence type="ECO:0000256" key="3">
    <source>
        <dbReference type="ARBA" id="ARBA00022801"/>
    </source>
</evidence>
<dbReference type="InterPro" id="IPR023827">
    <property type="entry name" value="Peptidase_S8_Asp-AS"/>
</dbReference>
<proteinExistence type="inferred from homology"/>
<accession>A0ABD5X2H8</accession>
<evidence type="ECO:0000256" key="5">
    <source>
        <dbReference type="PIRSR" id="PIRSR615500-1"/>
    </source>
</evidence>
<dbReference type="RefSeq" id="WP_267636467.1">
    <property type="nucleotide sequence ID" value="NZ_JAODIY010000004.1"/>
</dbReference>
<dbReference type="SUPFAM" id="SSF52743">
    <property type="entry name" value="Subtilisin-like"/>
    <property type="match status" value="1"/>
</dbReference>
<dbReference type="Proteomes" id="UP001596414">
    <property type="component" value="Unassembled WGS sequence"/>
</dbReference>
<keyword evidence="3 6" id="KW-0378">Hydrolase</keyword>
<evidence type="ECO:0000256" key="2">
    <source>
        <dbReference type="ARBA" id="ARBA00022670"/>
    </source>
</evidence>
<dbReference type="InterPro" id="IPR018247">
    <property type="entry name" value="EF_Hand_1_Ca_BS"/>
</dbReference>
<sequence>MSKSEITTKLFAIAFAVVMALSMVSMGAASIGAQTTTDDVDVQNFEDVEISTDLQDTADSNEVVEAIVRFDSIDVDALPTGNHDAVVGQLKSHADRTQERFKAWASQNDAVSVEGSLWITNAAVVKIRTSEVSLDDLADQPGVTRIHENHQYSLPEVQEGDAPANQDVTYGLDQMNATEVWDMGITGEGADVAILDTGVAGDHPDIDIAPERFVEIDEDGNPVDVDPYDSADHGTHVSGTATGSANPDGGTAYGVAPDATLWHGLTIPGGGGSFVQVAGGMEWAANQSEIDVVGMSLGAEGYLPDLIEAAENIRESGKILTASIGNAGQDTSGSPGNYYSSFASGAVDSDGNLAGFSSGETINTQEDFGDDAPNYWPDEYVQPNAAAAGVDVLSAAPDGSTQSLSGTSMSQPHKAGLMALMTSAYGDVNPDLFKDVVQETAWQPDDSLEDPNQQFGHGIVDAAAAVGQVAYNQSIEGTVYDTEGNPVAGAEVTVDETGVSTMTGEDGTYSIIHEAGTWSVTADAFGHSPMTETVELNENETATQEFDLDGELDLEPVEGQQEGVEAGSMVTATVNIANVDTVTVNEIAGYEGNMTLHVGGEEATFGEPVSVDYNGWSTVVEIAVETESDVAGEIELEHTFAGAGDSTTITTGPTTVFEEYVKVGVVGENGDDVVNRLSSQLGSMYTFDTLTSSEAVDAASNAEYDVYAINSMEENHVEEFNGYTAGATAGVVWLDNWGSSSNGIEAKSAVLGNPSSTSDSFSSPNPELEITSDHPIFEGVGQVGDMFQIHSASFADHSWFEGYDGDVIGNIQAGGVDDGSGVGVDEEDNTILLSTFGSSSFVSSGDFSEEADMVLANAVSYLSEESDVEPEATLSIEDTNVSVQHAEDEVTLHATHESAAGFQAFINFDTEAVEITNVEAANMGIQYELNNDEGWLYISGAEATGQENPELAHISLNASGLDASEETALELGSDSVVNDEMGNQLLTTLENGHINAISQELGDVLGDGDIHSGDAVVVQRYIAGLDIPVSEEMVETYGDVDQDGEVTSADVTAILQHITEPDHPGFAPDEDSDVQSMTMVVQGPQIGLAG</sequence>
<dbReference type="AlphaFoldDB" id="A0ABD5X2H8"/>
<evidence type="ECO:0000256" key="7">
    <source>
        <dbReference type="RuleBase" id="RU003355"/>
    </source>
</evidence>
<evidence type="ECO:0000256" key="4">
    <source>
        <dbReference type="ARBA" id="ARBA00022825"/>
    </source>
</evidence>
<dbReference type="Gene3D" id="1.10.1330.10">
    <property type="entry name" value="Dockerin domain"/>
    <property type="match status" value="1"/>
</dbReference>
<keyword evidence="4 6" id="KW-0720">Serine protease</keyword>
<evidence type="ECO:0000313" key="9">
    <source>
        <dbReference type="EMBL" id="MFC7125471.1"/>
    </source>
</evidence>
<dbReference type="Pfam" id="PF00404">
    <property type="entry name" value="Dockerin_1"/>
    <property type="match status" value="1"/>
</dbReference>
<feature type="domain" description="Dockerin" evidence="8">
    <location>
        <begin position="997"/>
        <end position="1065"/>
    </location>
</feature>
<dbReference type="InterPro" id="IPR023828">
    <property type="entry name" value="Peptidase_S8_Ser-AS"/>
</dbReference>
<dbReference type="InterPro" id="IPR008969">
    <property type="entry name" value="CarboxyPept-like_regulatory"/>
</dbReference>
<dbReference type="PROSITE" id="PS51766">
    <property type="entry name" value="DOCKERIN"/>
    <property type="match status" value="1"/>
</dbReference>
<dbReference type="InterPro" id="IPR015500">
    <property type="entry name" value="Peptidase_S8_subtilisin-rel"/>
</dbReference>
<dbReference type="InterPro" id="IPR000209">
    <property type="entry name" value="Peptidase_S8/S53_dom"/>
</dbReference>
<organism evidence="9 10">
    <name type="scientific">Halovenus rubra</name>
    <dbReference type="NCBI Taxonomy" id="869890"/>
    <lineage>
        <taxon>Archaea</taxon>
        <taxon>Methanobacteriati</taxon>
        <taxon>Methanobacteriota</taxon>
        <taxon>Stenosarchaea group</taxon>
        <taxon>Halobacteria</taxon>
        <taxon>Halobacteriales</taxon>
        <taxon>Haloarculaceae</taxon>
        <taxon>Halovenus</taxon>
    </lineage>
</organism>
<dbReference type="InterPro" id="IPR002105">
    <property type="entry name" value="Dockerin_1_rpt"/>
</dbReference>
<dbReference type="PRINTS" id="PR00723">
    <property type="entry name" value="SUBTILISIN"/>
</dbReference>
<dbReference type="Gene3D" id="3.40.50.200">
    <property type="entry name" value="Peptidase S8/S53 domain"/>
    <property type="match status" value="1"/>
</dbReference>
<evidence type="ECO:0000313" key="10">
    <source>
        <dbReference type="Proteomes" id="UP001596414"/>
    </source>
</evidence>
<feature type="active site" description="Charge relay system" evidence="5 6">
    <location>
        <position position="196"/>
    </location>
</feature>
<dbReference type="EMBL" id="JBHSZQ010000004">
    <property type="protein sequence ID" value="MFC7125471.1"/>
    <property type="molecule type" value="Genomic_DNA"/>
</dbReference>
<dbReference type="PROSITE" id="PS00136">
    <property type="entry name" value="SUBTILASE_ASP"/>
    <property type="match status" value="1"/>
</dbReference>
<dbReference type="SUPFAM" id="SSF63446">
    <property type="entry name" value="Type I dockerin domain"/>
    <property type="match status" value="1"/>
</dbReference>
<dbReference type="InterPro" id="IPR008965">
    <property type="entry name" value="CBM2/CBM3_carb-bd_dom_sf"/>
</dbReference>
<gene>
    <name evidence="9" type="ORF">ACFQJ7_05375</name>
</gene>
<dbReference type="PANTHER" id="PTHR43806">
    <property type="entry name" value="PEPTIDASE S8"/>
    <property type="match status" value="1"/>
</dbReference>
<reference evidence="9 10" key="1">
    <citation type="journal article" date="2014" name="Int. J. Syst. Evol. Microbiol.">
        <title>Complete genome sequence of Corynebacterium casei LMG S-19264T (=DSM 44701T), isolated from a smear-ripened cheese.</title>
        <authorList>
            <consortium name="US DOE Joint Genome Institute (JGI-PGF)"/>
            <person name="Walter F."/>
            <person name="Albersmeier A."/>
            <person name="Kalinowski J."/>
            <person name="Ruckert C."/>
        </authorList>
    </citation>
    <scope>NUCLEOTIDE SEQUENCE [LARGE SCALE GENOMIC DNA]</scope>
    <source>
        <strain evidence="9 10">CGMCC 4.7215</strain>
    </source>
</reference>
<feature type="active site" description="Charge relay system" evidence="5 6">
    <location>
        <position position="408"/>
    </location>
</feature>
<dbReference type="InterPro" id="IPR050131">
    <property type="entry name" value="Peptidase_S8_subtilisin-like"/>
</dbReference>
<dbReference type="CDD" id="cd14256">
    <property type="entry name" value="Dockerin_I"/>
    <property type="match status" value="1"/>
</dbReference>
<dbReference type="InterPro" id="IPR036439">
    <property type="entry name" value="Dockerin_dom_sf"/>
</dbReference>
<comment type="caution">
    <text evidence="9">The sequence shown here is derived from an EMBL/GenBank/DDBJ whole genome shotgun (WGS) entry which is preliminary data.</text>
</comment>
<evidence type="ECO:0000256" key="1">
    <source>
        <dbReference type="ARBA" id="ARBA00011073"/>
    </source>
</evidence>
<name>A0ABD5X2H8_9EURY</name>
<protein>
    <submittedName>
        <fullName evidence="9">S8 family serine peptidase</fullName>
    </submittedName>
</protein>
<dbReference type="SUPFAM" id="SSF49384">
    <property type="entry name" value="Carbohydrate-binding domain"/>
    <property type="match status" value="1"/>
</dbReference>
<dbReference type="Pfam" id="PF00082">
    <property type="entry name" value="Peptidase_S8"/>
    <property type="match status" value="1"/>
</dbReference>